<dbReference type="EnsemblMetazoa" id="CJA21368.1">
    <property type="protein sequence ID" value="CJA21368.1"/>
    <property type="gene ID" value="WBGene00176940"/>
</dbReference>
<evidence type="ECO:0000256" key="1">
    <source>
        <dbReference type="SAM" id="Phobius"/>
    </source>
</evidence>
<accession>A0A8R1E424</accession>
<feature type="transmembrane region" description="Helical" evidence="1">
    <location>
        <begin position="62"/>
        <end position="82"/>
    </location>
</feature>
<proteinExistence type="predicted"/>
<protein>
    <submittedName>
        <fullName evidence="2">Uncharacterized protein</fullName>
    </submittedName>
</protein>
<reference evidence="3" key="1">
    <citation type="submission" date="2010-08" db="EMBL/GenBank/DDBJ databases">
        <authorList>
            <consortium name="Caenorhabditis japonica Sequencing Consortium"/>
            <person name="Wilson R.K."/>
        </authorList>
    </citation>
    <scope>NUCLEOTIDE SEQUENCE [LARGE SCALE GENOMIC DNA]</scope>
    <source>
        <strain evidence="3">DF5081</strain>
    </source>
</reference>
<organism evidence="2 3">
    <name type="scientific">Caenorhabditis japonica</name>
    <dbReference type="NCBI Taxonomy" id="281687"/>
    <lineage>
        <taxon>Eukaryota</taxon>
        <taxon>Metazoa</taxon>
        <taxon>Ecdysozoa</taxon>
        <taxon>Nematoda</taxon>
        <taxon>Chromadorea</taxon>
        <taxon>Rhabditida</taxon>
        <taxon>Rhabditina</taxon>
        <taxon>Rhabditomorpha</taxon>
        <taxon>Rhabditoidea</taxon>
        <taxon>Rhabditidae</taxon>
        <taxon>Peloderinae</taxon>
        <taxon>Caenorhabditis</taxon>
    </lineage>
</organism>
<keyword evidence="1" id="KW-1133">Transmembrane helix</keyword>
<sequence>MVSSEMDEKSVLLYIKENPNVLEDYIVSSEISSETFERWAVRRAIKFKTSAKRAVNGSQSGAWNVCLFGCWNVGLLVLGTVLEKFSANIHRIEPCAICVWRTPRKWLFKKNG</sequence>
<evidence type="ECO:0000313" key="2">
    <source>
        <dbReference type="EnsemblMetazoa" id="CJA21368.1"/>
    </source>
</evidence>
<name>A0A8R1E424_CAEJA</name>
<keyword evidence="1" id="KW-0472">Membrane</keyword>
<dbReference type="AlphaFoldDB" id="A0A8R1E424"/>
<reference evidence="2" key="2">
    <citation type="submission" date="2022-06" db="UniProtKB">
        <authorList>
            <consortium name="EnsemblMetazoa"/>
        </authorList>
    </citation>
    <scope>IDENTIFICATION</scope>
    <source>
        <strain evidence="2">DF5081</strain>
    </source>
</reference>
<keyword evidence="3" id="KW-1185">Reference proteome</keyword>
<keyword evidence="1" id="KW-0812">Transmembrane</keyword>
<evidence type="ECO:0000313" key="3">
    <source>
        <dbReference type="Proteomes" id="UP000005237"/>
    </source>
</evidence>
<dbReference type="Proteomes" id="UP000005237">
    <property type="component" value="Unassembled WGS sequence"/>
</dbReference>